<dbReference type="EMBL" id="BAABCA010000005">
    <property type="protein sequence ID" value="GAA4237954.1"/>
    <property type="molecule type" value="Genomic_DNA"/>
</dbReference>
<keyword evidence="2" id="KW-0378">Hydrolase</keyword>
<evidence type="ECO:0000256" key="1">
    <source>
        <dbReference type="ARBA" id="ARBA00008779"/>
    </source>
</evidence>
<keyword evidence="6" id="KW-1185">Reference proteome</keyword>
<feature type="domain" description="Sulfatase N-terminal" evidence="4">
    <location>
        <begin position="30"/>
        <end position="344"/>
    </location>
</feature>
<accession>A0ABP8CDY4</accession>
<comment type="similarity">
    <text evidence="1">Belongs to the sulfatase family.</text>
</comment>
<dbReference type="PANTHER" id="PTHR42693">
    <property type="entry name" value="ARYLSULFATASE FAMILY MEMBER"/>
    <property type="match status" value="1"/>
</dbReference>
<evidence type="ECO:0000313" key="6">
    <source>
        <dbReference type="Proteomes" id="UP001501496"/>
    </source>
</evidence>
<dbReference type="Gene3D" id="3.30.1120.10">
    <property type="match status" value="1"/>
</dbReference>
<dbReference type="Proteomes" id="UP001501496">
    <property type="component" value="Unassembled WGS sequence"/>
</dbReference>
<dbReference type="InterPro" id="IPR017850">
    <property type="entry name" value="Alkaline_phosphatase_core_sf"/>
</dbReference>
<reference evidence="6" key="1">
    <citation type="journal article" date="2019" name="Int. J. Syst. Evol. Microbiol.">
        <title>The Global Catalogue of Microorganisms (GCM) 10K type strain sequencing project: providing services to taxonomists for standard genome sequencing and annotation.</title>
        <authorList>
            <consortium name="The Broad Institute Genomics Platform"/>
            <consortium name="The Broad Institute Genome Sequencing Center for Infectious Disease"/>
            <person name="Wu L."/>
            <person name="Ma J."/>
        </authorList>
    </citation>
    <scope>NUCLEOTIDE SEQUENCE [LARGE SCALE GENOMIC DNA]</scope>
    <source>
        <strain evidence="6">JCM 17630</strain>
    </source>
</reference>
<proteinExistence type="inferred from homology"/>
<dbReference type="InterPro" id="IPR050738">
    <property type="entry name" value="Sulfatase"/>
</dbReference>
<feature type="signal peptide" evidence="3">
    <location>
        <begin position="1"/>
        <end position="24"/>
    </location>
</feature>
<dbReference type="Gene3D" id="3.40.720.10">
    <property type="entry name" value="Alkaline Phosphatase, subunit A"/>
    <property type="match status" value="1"/>
</dbReference>
<protein>
    <submittedName>
        <fullName evidence="5">Arylsulfatase</fullName>
    </submittedName>
</protein>
<dbReference type="PANTHER" id="PTHR42693:SF53">
    <property type="entry name" value="ENDO-4-O-SULFATASE"/>
    <property type="match status" value="1"/>
</dbReference>
<sequence>MKILASLKNITMVCLCLFSLGLVAQNKKKPNVIIIITDDQGYGDIAAHGNKVIKTPHLDNLHDNGIRLTNFHGGTTCAPSRSGLLSGVEGHRAGVWHTIGGCNILREKFVAMPQIFKNNGYSTGIYGKWHLGDAYPYLPENRGFDESVCHGAGGIGQTPDFWNNDYFDDTYMRNGKPEKFKGYCTDVFFNEAIDFIERKKDKPFFVYISTNAPHGPLNVPEKYYNIYKNETAINEQQKAYYGMITNIDDNVGILDEKLKSLGIKDDTILIFLTDNGTAAGYKIVKGVEQGYNAGMKGLKGSAYDGGHRVPFFIQWNNGGLKGGKPVDELTMNYDVLPTLMDLCDLKNTTNSQFDGVSLKPLFKRKTKKWTNRYAVVDKNKTQQPVKWKMSAVMDNEWRLIDGKELYHIKKDIGQKTDVATQNPEKVSEMRKAYEKWWQYVSEDFSKYEAYKVGGEKSKTTSFTVHDLHSNKPLAWNQAYIRNPLHGKKPALANDGYWMIDVQETGEYEISLSRWPEESGLAFTDTVKTLGKDSPWYVSRPSSISLNIEKATVDVAALHLEEKLNSSKKNIIFKVRLSQGPQQLKAHFINTNKEAFSAFYVKMKQLN</sequence>
<name>A0ABP8CDY4_9FLAO</name>
<dbReference type="InterPro" id="IPR000917">
    <property type="entry name" value="Sulfatase_N"/>
</dbReference>
<dbReference type="SUPFAM" id="SSF53649">
    <property type="entry name" value="Alkaline phosphatase-like"/>
    <property type="match status" value="1"/>
</dbReference>
<evidence type="ECO:0000313" key="5">
    <source>
        <dbReference type="EMBL" id="GAA4237954.1"/>
    </source>
</evidence>
<organism evidence="5 6">
    <name type="scientific">Postechiella marina</name>
    <dbReference type="NCBI Taxonomy" id="943941"/>
    <lineage>
        <taxon>Bacteria</taxon>
        <taxon>Pseudomonadati</taxon>
        <taxon>Bacteroidota</taxon>
        <taxon>Flavobacteriia</taxon>
        <taxon>Flavobacteriales</taxon>
        <taxon>Flavobacteriaceae</taxon>
        <taxon>Postechiella</taxon>
    </lineage>
</organism>
<dbReference type="CDD" id="cd16146">
    <property type="entry name" value="ARS_like"/>
    <property type="match status" value="1"/>
</dbReference>
<gene>
    <name evidence="5" type="ORF">GCM10022291_26550</name>
</gene>
<dbReference type="Pfam" id="PF00884">
    <property type="entry name" value="Sulfatase"/>
    <property type="match status" value="1"/>
</dbReference>
<keyword evidence="3" id="KW-0732">Signal</keyword>
<feature type="chain" id="PRO_5047201521" evidence="3">
    <location>
        <begin position="25"/>
        <end position="606"/>
    </location>
</feature>
<evidence type="ECO:0000259" key="4">
    <source>
        <dbReference type="Pfam" id="PF00884"/>
    </source>
</evidence>
<evidence type="ECO:0000256" key="2">
    <source>
        <dbReference type="ARBA" id="ARBA00022801"/>
    </source>
</evidence>
<comment type="caution">
    <text evidence="5">The sequence shown here is derived from an EMBL/GenBank/DDBJ whole genome shotgun (WGS) entry which is preliminary data.</text>
</comment>
<evidence type="ECO:0000256" key="3">
    <source>
        <dbReference type="SAM" id="SignalP"/>
    </source>
</evidence>